<dbReference type="SUPFAM" id="SSF47226">
    <property type="entry name" value="Histidine-containing phosphotransfer domain, HPT domain"/>
    <property type="match status" value="1"/>
</dbReference>
<accession>T2GF74</accession>
<dbReference type="PROSITE" id="PS50894">
    <property type="entry name" value="HPT"/>
    <property type="match status" value="1"/>
</dbReference>
<dbReference type="SUPFAM" id="SSF55874">
    <property type="entry name" value="ATPase domain of HSP90 chaperone/DNA topoisomerase II/histidine kinase"/>
    <property type="match status" value="1"/>
</dbReference>
<evidence type="ECO:0000259" key="7">
    <source>
        <dbReference type="PROSITE" id="PS50109"/>
    </source>
</evidence>
<dbReference type="InterPro" id="IPR051315">
    <property type="entry name" value="Bact_Chemotaxis_CheA"/>
</dbReference>
<dbReference type="EC" id="2.7.13.3" evidence="2"/>
<feature type="modified residue" description="Phosphohistidine" evidence="6">
    <location>
        <position position="48"/>
    </location>
</feature>
<evidence type="ECO:0000313" key="10">
    <source>
        <dbReference type="EMBL" id="AGW14943.1"/>
    </source>
</evidence>
<dbReference type="EMBL" id="CP006585">
    <property type="protein sequence ID" value="AGW14943.1"/>
    <property type="molecule type" value="Genomic_DNA"/>
</dbReference>
<dbReference type="InterPro" id="IPR036097">
    <property type="entry name" value="HisK_dim/P_sf"/>
</dbReference>
<dbReference type="Pfam" id="PF02518">
    <property type="entry name" value="HATPase_c"/>
    <property type="match status" value="1"/>
</dbReference>
<keyword evidence="4" id="KW-0808">Transferase</keyword>
<dbReference type="STRING" id="1121448.DGI_3241"/>
<name>T2GF74_MEGG1</name>
<keyword evidence="3 6" id="KW-0597">Phosphoprotein</keyword>
<dbReference type="Gene3D" id="1.10.287.560">
    <property type="entry name" value="Histidine kinase CheA-like, homodimeric domain"/>
    <property type="match status" value="1"/>
</dbReference>
<feature type="domain" description="Histidine kinase" evidence="7">
    <location>
        <begin position="350"/>
        <end position="558"/>
    </location>
</feature>
<dbReference type="Pfam" id="PF01627">
    <property type="entry name" value="Hpt"/>
    <property type="match status" value="1"/>
</dbReference>
<dbReference type="PROSITE" id="PS50109">
    <property type="entry name" value="HIS_KIN"/>
    <property type="match status" value="1"/>
</dbReference>
<dbReference type="InterPro" id="IPR002545">
    <property type="entry name" value="CheW-lke_dom"/>
</dbReference>
<dbReference type="HOGENOM" id="CLU_000650_3_7_7"/>
<evidence type="ECO:0000256" key="5">
    <source>
        <dbReference type="ARBA" id="ARBA00022777"/>
    </source>
</evidence>
<dbReference type="AlphaFoldDB" id="T2GF74"/>
<dbReference type="RefSeq" id="WP_021762039.1">
    <property type="nucleotide sequence ID" value="NC_022444.1"/>
</dbReference>
<dbReference type="SUPFAM" id="SSF47384">
    <property type="entry name" value="Homodimeric domain of signal transducing histidine kinase"/>
    <property type="match status" value="1"/>
</dbReference>
<reference evidence="10 11" key="1">
    <citation type="journal article" date="2013" name="J. Bacteriol.">
        <title>Roles of HynAB and Ech, the only two hydrogenases found in the model sulfate reducer Desulfovibrio gigas.</title>
        <authorList>
            <person name="Morais-Silva F.O."/>
            <person name="Santos C.I."/>
            <person name="Rodrigues R."/>
            <person name="Pereira I.A."/>
            <person name="Rodrigues-Pousada C."/>
        </authorList>
    </citation>
    <scope>NUCLEOTIDE SEQUENCE [LARGE SCALE GENOMIC DNA]</scope>
    <source>
        <strain evidence="11">ATCC 19364 / DSM 1382 / NCIMB 9332 / VKM B-1759</strain>
    </source>
</reference>
<dbReference type="InterPro" id="IPR004358">
    <property type="entry name" value="Sig_transdc_His_kin-like_C"/>
</dbReference>
<keyword evidence="11" id="KW-1185">Reference proteome</keyword>
<dbReference type="SMART" id="SM00073">
    <property type="entry name" value="HPT"/>
    <property type="match status" value="1"/>
</dbReference>
<dbReference type="PANTHER" id="PTHR43395:SF1">
    <property type="entry name" value="CHEMOTAXIS PROTEIN CHEA"/>
    <property type="match status" value="1"/>
</dbReference>
<evidence type="ECO:0000256" key="4">
    <source>
        <dbReference type="ARBA" id="ARBA00022679"/>
    </source>
</evidence>
<feature type="domain" description="CheW-like" evidence="8">
    <location>
        <begin position="560"/>
        <end position="701"/>
    </location>
</feature>
<evidence type="ECO:0000256" key="6">
    <source>
        <dbReference type="PROSITE-ProRule" id="PRU00110"/>
    </source>
</evidence>
<evidence type="ECO:0000259" key="8">
    <source>
        <dbReference type="PROSITE" id="PS50851"/>
    </source>
</evidence>
<dbReference type="SMART" id="SM01231">
    <property type="entry name" value="H-kinase_dim"/>
    <property type="match status" value="1"/>
</dbReference>
<dbReference type="InterPro" id="IPR036641">
    <property type="entry name" value="HPT_dom_sf"/>
</dbReference>
<dbReference type="InterPro" id="IPR008207">
    <property type="entry name" value="Sig_transdc_His_kin_Hpt_dom"/>
</dbReference>
<dbReference type="Pfam" id="PF02895">
    <property type="entry name" value="H-kinase_dim"/>
    <property type="match status" value="1"/>
</dbReference>
<dbReference type="InterPro" id="IPR005467">
    <property type="entry name" value="His_kinase_dom"/>
</dbReference>
<dbReference type="InterPro" id="IPR037006">
    <property type="entry name" value="CheA-like_homodim_sf"/>
</dbReference>
<dbReference type="Pfam" id="PF01584">
    <property type="entry name" value="CheW"/>
    <property type="match status" value="1"/>
</dbReference>
<dbReference type="Gene3D" id="1.20.120.160">
    <property type="entry name" value="HPT domain"/>
    <property type="match status" value="1"/>
</dbReference>
<dbReference type="CDD" id="cd00088">
    <property type="entry name" value="HPT"/>
    <property type="match status" value="1"/>
</dbReference>
<dbReference type="PATRIC" id="fig|1121448.10.peg.3196"/>
<dbReference type="InterPro" id="IPR036890">
    <property type="entry name" value="HATPase_C_sf"/>
</dbReference>
<dbReference type="KEGG" id="dgg:DGI_3241"/>
<dbReference type="Gene3D" id="2.30.30.40">
    <property type="entry name" value="SH3 Domains"/>
    <property type="match status" value="1"/>
</dbReference>
<dbReference type="InterPro" id="IPR003594">
    <property type="entry name" value="HATPase_dom"/>
</dbReference>
<evidence type="ECO:0000256" key="2">
    <source>
        <dbReference type="ARBA" id="ARBA00012438"/>
    </source>
</evidence>
<dbReference type="GO" id="GO:0000155">
    <property type="term" value="F:phosphorelay sensor kinase activity"/>
    <property type="evidence" value="ECO:0007669"/>
    <property type="project" value="InterPro"/>
</dbReference>
<evidence type="ECO:0000259" key="9">
    <source>
        <dbReference type="PROSITE" id="PS50894"/>
    </source>
</evidence>
<evidence type="ECO:0000256" key="1">
    <source>
        <dbReference type="ARBA" id="ARBA00000085"/>
    </source>
</evidence>
<evidence type="ECO:0000256" key="3">
    <source>
        <dbReference type="ARBA" id="ARBA00022553"/>
    </source>
</evidence>
<organism evidence="10 11">
    <name type="scientific">Megalodesulfovibrio gigas (strain ATCC 19364 / DSM 1382 / NCIMB 9332 / VKM B-1759)</name>
    <name type="common">Desulfovibrio gigas</name>
    <dbReference type="NCBI Taxonomy" id="1121448"/>
    <lineage>
        <taxon>Bacteria</taxon>
        <taxon>Pseudomonadati</taxon>
        <taxon>Thermodesulfobacteriota</taxon>
        <taxon>Desulfovibrionia</taxon>
        <taxon>Desulfovibrionales</taxon>
        <taxon>Desulfovibrionaceae</taxon>
        <taxon>Megalodesulfovibrio</taxon>
    </lineage>
</organism>
<reference evidence="11" key="2">
    <citation type="submission" date="2013-07" db="EMBL/GenBank/DDBJ databases">
        <authorList>
            <person name="Morais-Silva F.O."/>
            <person name="Rezende A.M."/>
            <person name="Pimentel C."/>
            <person name="Resende D.M."/>
            <person name="Santos C.I."/>
            <person name="Clemente C."/>
            <person name="de Oliveira L.M."/>
            <person name="da Silva S.M."/>
            <person name="Costa D.A."/>
            <person name="Varela-Raposo A."/>
            <person name="Horacio E.C.A."/>
            <person name="Matos M."/>
            <person name="Flores O."/>
            <person name="Ruiz J.C."/>
            <person name="Rodrigues-Pousada C."/>
        </authorList>
    </citation>
    <scope>NUCLEOTIDE SEQUENCE [LARGE SCALE GENOMIC DNA]</scope>
    <source>
        <strain evidence="11">ATCC 19364 / DSM 1382 / NCIMB 9332 / VKM B-1759</strain>
    </source>
</reference>
<dbReference type="FunFam" id="3.30.565.10:FF:000016">
    <property type="entry name" value="Chemotaxis protein CheA, putative"/>
    <property type="match status" value="1"/>
</dbReference>
<dbReference type="Gene3D" id="3.30.565.10">
    <property type="entry name" value="Histidine kinase-like ATPase, C-terminal domain"/>
    <property type="match status" value="1"/>
</dbReference>
<evidence type="ECO:0000313" key="11">
    <source>
        <dbReference type="Proteomes" id="UP000016587"/>
    </source>
</evidence>
<dbReference type="InterPro" id="IPR036061">
    <property type="entry name" value="CheW-like_dom_sf"/>
</dbReference>
<protein>
    <recommendedName>
        <fullName evidence="2">histidine kinase</fullName>
        <ecNumber evidence="2">2.7.13.3</ecNumber>
    </recommendedName>
</protein>
<feature type="domain" description="HPt" evidence="9">
    <location>
        <begin position="1"/>
        <end position="105"/>
    </location>
</feature>
<proteinExistence type="predicted"/>
<dbReference type="Proteomes" id="UP000016587">
    <property type="component" value="Chromosome"/>
</dbReference>
<dbReference type="PANTHER" id="PTHR43395">
    <property type="entry name" value="SENSOR HISTIDINE KINASE CHEA"/>
    <property type="match status" value="1"/>
</dbReference>
<gene>
    <name evidence="10" type="primary">cheA</name>
    <name evidence="10" type="ORF">DGI_3241</name>
</gene>
<dbReference type="SMART" id="SM00260">
    <property type="entry name" value="CheW"/>
    <property type="match status" value="1"/>
</dbReference>
<sequence>MDSRKDEHRQQYIVEVRDILDAVTDALLRAESNPGDQDLLNTIFRGVHTIKGSSAMFGLDSLGHFAHHLEALLNSLRAGESVLTREVVDSLLGGLDALGEMLQAVRRGEEPVLRIDLMQGFERLLGAGGDDVCRPSPHAALGPAAQCVEVLQDPVLAAELRLHLGPAEGRELAAYKVTPAFTSEDLVNGFDPAIFLRALENACVFYRASCPRAVPNCQELQPLDLYLTPCVYVVTALAPEAISDLAFDVELIQVTKLELEPENASPRKPLGQILLDECKITESELEQALRKQADERPAEDRQGELKVMRVEEGKIDAFNNMIGELIIARNAYEFLVARLDDAGGMETAAIKSLKDNLRLFSRITNELQGGVMNLRMVPIRTIFQKFSRVVRDISHKQGKSIELVIQGGETEIDKKVADILSEPLIHMVRNSCDHGLETMSERLAAGKGERGVLTLRAAREGSNLVLKITDDGKGMDRQRVFEKARAMGLHVADPDAPDLFDVIFLPGFSMKEQVSDISGRGVGMDVVKSTLLTLGGTVRLESIQGRGTTFTLEIPMTMGVSMALHVQAGENQYALPMDTVLETVRVPAHEIHEIGGHRAMHYRGEILPVAPLEDLLRQRGSTAPLSNHVREDAASERLVVVAHCAGGKFGLLIDRMLRNSEIAIKPVPEALAGLSYIGGVTILGDGRVLLVLNPENLMQVD</sequence>
<dbReference type="GO" id="GO:0005737">
    <property type="term" value="C:cytoplasm"/>
    <property type="evidence" value="ECO:0007669"/>
    <property type="project" value="InterPro"/>
</dbReference>
<dbReference type="InterPro" id="IPR004105">
    <property type="entry name" value="CheA-like_dim"/>
</dbReference>
<dbReference type="PROSITE" id="PS50851">
    <property type="entry name" value="CHEW"/>
    <property type="match status" value="1"/>
</dbReference>
<dbReference type="eggNOG" id="COG0643">
    <property type="taxonomic scope" value="Bacteria"/>
</dbReference>
<keyword evidence="5 10" id="KW-0418">Kinase</keyword>
<dbReference type="PRINTS" id="PR00344">
    <property type="entry name" value="BCTRLSENSOR"/>
</dbReference>
<comment type="catalytic activity">
    <reaction evidence="1">
        <text>ATP + protein L-histidine = ADP + protein N-phospho-L-histidine.</text>
        <dbReference type="EC" id="2.7.13.3"/>
    </reaction>
</comment>
<dbReference type="SMART" id="SM00387">
    <property type="entry name" value="HATPase_c"/>
    <property type="match status" value="1"/>
</dbReference>
<dbReference type="SUPFAM" id="SSF50341">
    <property type="entry name" value="CheW-like"/>
    <property type="match status" value="1"/>
</dbReference>
<dbReference type="OrthoDB" id="9803176at2"/>
<dbReference type="GO" id="GO:0006935">
    <property type="term" value="P:chemotaxis"/>
    <property type="evidence" value="ECO:0007669"/>
    <property type="project" value="InterPro"/>
</dbReference>